<dbReference type="CAZy" id="GH24">
    <property type="family name" value="Glycoside Hydrolase Family 24"/>
</dbReference>
<dbReference type="InterPro" id="IPR023347">
    <property type="entry name" value="Lysozyme_dom_sf"/>
</dbReference>
<dbReference type="EC" id="3.2.1.17" evidence="3"/>
<dbReference type="InterPro" id="IPR023346">
    <property type="entry name" value="Lysozyme-like_dom_sf"/>
</dbReference>
<dbReference type="InterPro" id="IPR052619">
    <property type="entry name" value="Phage_lysozyme-like"/>
</dbReference>
<sequence length="138" mass="16100">MLMDRTERMLIKHEGLQTKVYTCPANKLTIGVGRNLEDRGITKKEALYLLNNDIVECHNKLSLELPFYDSLDDVRQEVLINMCFQLGFTGFSKFKKTLKYINDFDFEKASKEMLNSLWAKQTPNRANELAQILRKGEY</sequence>
<dbReference type="Gene3D" id="1.10.530.40">
    <property type="match status" value="1"/>
</dbReference>
<proteinExistence type="inferred from homology"/>
<dbReference type="OrthoDB" id="5323745at2"/>
<dbReference type="STRING" id="572480.Arnit_1697"/>
<dbReference type="EMBL" id="CP001999">
    <property type="protein sequence ID" value="ADG93351.1"/>
    <property type="molecule type" value="Genomic_DNA"/>
</dbReference>
<keyword evidence="5" id="KW-1185">Reference proteome</keyword>
<dbReference type="GO" id="GO:0016998">
    <property type="term" value="P:cell wall macromolecule catabolic process"/>
    <property type="evidence" value="ECO:0007669"/>
    <property type="project" value="InterPro"/>
</dbReference>
<evidence type="ECO:0000256" key="1">
    <source>
        <dbReference type="ARBA" id="ARBA00022529"/>
    </source>
</evidence>
<keyword evidence="2 3" id="KW-0081">Bacteriolytic enzyme</keyword>
<keyword evidence="1 3" id="KW-0929">Antimicrobial</keyword>
<dbReference type="PANTHER" id="PTHR37406:SF1">
    <property type="entry name" value="T4-TYPE LYSOZYME 1-RELATED"/>
    <property type="match status" value="1"/>
</dbReference>
<comment type="catalytic activity">
    <reaction evidence="3">
        <text>Hydrolysis of (1-&gt;4)-beta-linkages between N-acetylmuramic acid and N-acetyl-D-glucosamine residues in a peptidoglycan and between N-acetyl-D-glucosamine residues in chitodextrins.</text>
        <dbReference type="EC" id="3.2.1.17"/>
    </reaction>
</comment>
<gene>
    <name evidence="4" type="ordered locus">Arnit_1697</name>
</gene>
<dbReference type="eggNOG" id="COG3772">
    <property type="taxonomic scope" value="Bacteria"/>
</dbReference>
<evidence type="ECO:0000313" key="5">
    <source>
        <dbReference type="Proteomes" id="UP000000939"/>
    </source>
</evidence>
<dbReference type="GO" id="GO:0031640">
    <property type="term" value="P:killing of cells of another organism"/>
    <property type="evidence" value="ECO:0007669"/>
    <property type="project" value="UniProtKB-KW"/>
</dbReference>
<dbReference type="Pfam" id="PF00959">
    <property type="entry name" value="Phage_lysozyme"/>
    <property type="match status" value="1"/>
</dbReference>
<dbReference type="RefSeq" id="WP_013135496.1">
    <property type="nucleotide sequence ID" value="NC_014166.1"/>
</dbReference>
<evidence type="ECO:0000313" key="4">
    <source>
        <dbReference type="EMBL" id="ADG93351.1"/>
    </source>
</evidence>
<dbReference type="Proteomes" id="UP000000939">
    <property type="component" value="Chromosome"/>
</dbReference>
<name>D5UZY2_ARCNC</name>
<organism evidence="4 5">
    <name type="scientific">Arcobacter nitrofigilis (strain ATCC 33309 / DSM 7299 / CCUG 15893 / LMG 7604 / NCTC 12251 / CI)</name>
    <name type="common">Campylobacter nitrofigilis</name>
    <dbReference type="NCBI Taxonomy" id="572480"/>
    <lineage>
        <taxon>Bacteria</taxon>
        <taxon>Pseudomonadati</taxon>
        <taxon>Campylobacterota</taxon>
        <taxon>Epsilonproteobacteria</taxon>
        <taxon>Campylobacterales</taxon>
        <taxon>Arcobacteraceae</taxon>
        <taxon>Arcobacter</taxon>
    </lineage>
</organism>
<dbReference type="GO" id="GO:0042742">
    <property type="term" value="P:defense response to bacterium"/>
    <property type="evidence" value="ECO:0007669"/>
    <property type="project" value="UniProtKB-KW"/>
</dbReference>
<dbReference type="GO" id="GO:0003796">
    <property type="term" value="F:lysozyme activity"/>
    <property type="evidence" value="ECO:0007669"/>
    <property type="project" value="UniProtKB-EC"/>
</dbReference>
<comment type="similarity">
    <text evidence="3">Belongs to the glycosyl hydrolase 24 family.</text>
</comment>
<reference evidence="4 5" key="1">
    <citation type="journal article" date="2010" name="Stand. Genomic Sci.">
        <title>Complete genome sequence of Arcobacter nitrofigilis type strain (CI).</title>
        <authorList>
            <person name="Pati A."/>
            <person name="Gronow S."/>
            <person name="Lapidus A."/>
            <person name="Copeland A."/>
            <person name="Glavina Del Rio T."/>
            <person name="Nolan M."/>
            <person name="Lucas S."/>
            <person name="Tice H."/>
            <person name="Cheng J.F."/>
            <person name="Han C."/>
            <person name="Chertkov O."/>
            <person name="Bruce D."/>
            <person name="Tapia R."/>
            <person name="Goodwin L."/>
            <person name="Pitluck S."/>
            <person name="Liolios K."/>
            <person name="Ivanova N."/>
            <person name="Mavromatis K."/>
            <person name="Chen A."/>
            <person name="Palaniappan K."/>
            <person name="Land M."/>
            <person name="Hauser L."/>
            <person name="Chang Y.J."/>
            <person name="Jeffries C.D."/>
            <person name="Detter J.C."/>
            <person name="Rohde M."/>
            <person name="Goker M."/>
            <person name="Bristow J."/>
            <person name="Eisen J.A."/>
            <person name="Markowitz V."/>
            <person name="Hugenholtz P."/>
            <person name="Klenk H.P."/>
            <person name="Kyrpides N.C."/>
        </authorList>
    </citation>
    <scope>NUCLEOTIDE SEQUENCE [LARGE SCALE GENOMIC DNA]</scope>
    <source>
        <strain evidence="5">ATCC 33309 / DSM 7299 / CCUG 15893 / LMG 7604 / NCTC 12251 / CI</strain>
    </source>
</reference>
<dbReference type="SUPFAM" id="SSF53955">
    <property type="entry name" value="Lysozyme-like"/>
    <property type="match status" value="1"/>
</dbReference>
<dbReference type="AlphaFoldDB" id="D5UZY2"/>
<dbReference type="HOGENOM" id="CLU_115295_0_0_7"/>
<protein>
    <recommendedName>
        <fullName evidence="3">Lysozyme</fullName>
        <ecNumber evidence="3">3.2.1.17</ecNumber>
    </recommendedName>
</protein>
<accession>D5UZY2</accession>
<dbReference type="PANTHER" id="PTHR37406">
    <property type="entry name" value="T4-TYPE LYSOZYME 1-RELATED"/>
    <property type="match status" value="1"/>
</dbReference>
<evidence type="ECO:0000256" key="3">
    <source>
        <dbReference type="RuleBase" id="RU003788"/>
    </source>
</evidence>
<keyword evidence="3" id="KW-0326">Glycosidase</keyword>
<dbReference type="KEGG" id="ant:Arnit_1697"/>
<evidence type="ECO:0000256" key="2">
    <source>
        <dbReference type="ARBA" id="ARBA00022638"/>
    </source>
</evidence>
<dbReference type="GO" id="GO:0009253">
    <property type="term" value="P:peptidoglycan catabolic process"/>
    <property type="evidence" value="ECO:0007669"/>
    <property type="project" value="InterPro"/>
</dbReference>
<keyword evidence="3 4" id="KW-0378">Hydrolase</keyword>
<dbReference type="InterPro" id="IPR002196">
    <property type="entry name" value="Glyco_hydro_24"/>
</dbReference>